<dbReference type="Ensembl" id="ENSGMOT00000044698.1">
    <property type="protein sequence ID" value="ENSGMOP00000048018.1"/>
    <property type="gene ID" value="ENSGMOG00000023421.1"/>
</dbReference>
<dbReference type="Gene3D" id="6.20.210.20">
    <property type="entry name" value="THAP domain"/>
    <property type="match status" value="1"/>
</dbReference>
<name>A0A8C5BMA9_GADMO</name>
<dbReference type="GO" id="GO:0000978">
    <property type="term" value="F:RNA polymerase II cis-regulatory region sequence-specific DNA binding"/>
    <property type="evidence" value="ECO:0007669"/>
    <property type="project" value="TreeGrafter"/>
</dbReference>
<evidence type="ECO:0000256" key="4">
    <source>
        <dbReference type="ARBA" id="ARBA00023125"/>
    </source>
</evidence>
<dbReference type="OMA" id="DKDCTIV"/>
<evidence type="ECO:0000313" key="9">
    <source>
        <dbReference type="Proteomes" id="UP000694546"/>
    </source>
</evidence>
<feature type="domain" description="THAP-type" evidence="7">
    <location>
        <begin position="1"/>
        <end position="87"/>
    </location>
</feature>
<dbReference type="AlphaFoldDB" id="A0A8C5BMA9"/>
<evidence type="ECO:0000256" key="2">
    <source>
        <dbReference type="ARBA" id="ARBA00022771"/>
    </source>
</evidence>
<protein>
    <recommendedName>
        <fullName evidence="7">THAP-type domain-containing protein</fullName>
    </recommendedName>
</protein>
<keyword evidence="9" id="KW-1185">Reference proteome</keyword>
<dbReference type="GO" id="GO:0008270">
    <property type="term" value="F:zinc ion binding"/>
    <property type="evidence" value="ECO:0007669"/>
    <property type="project" value="UniProtKB-KW"/>
</dbReference>
<dbReference type="SMART" id="SM00692">
    <property type="entry name" value="DM3"/>
    <property type="match status" value="1"/>
</dbReference>
<sequence>MVVQCAFRNCTNKPNRWSTQSFHQFPTRDPERTKLWLVAGGLDIKTPAETARNWKICSDHFRPDDFEKPSNLKSKASLKSNAVPSVFSDAPTATGEQEKTVAEDDNPLDLSMSSIEASPSHPVDSSFVPLFSTSSSSSSDIPDILSAAGTKHWSEKKWIVNESKLMQLFTTCQQCGVLIGEEDKKVTTSGTRIHIKWSCMKGHSGEWESCSQLQATSSPAMETLGFRRGLDRLLQAGVRVDVITTDRSPSIRKLMRETYSDIQHQFDPWHVAKGKLFTKCNHSLLKPPPPPLLSHPYRHCPFIS</sequence>
<reference evidence="8" key="1">
    <citation type="submission" date="2025-08" db="UniProtKB">
        <authorList>
            <consortium name="Ensembl"/>
        </authorList>
    </citation>
    <scope>IDENTIFICATION</scope>
</reference>
<dbReference type="Proteomes" id="UP000694546">
    <property type="component" value="Chromosome 4"/>
</dbReference>
<evidence type="ECO:0000256" key="1">
    <source>
        <dbReference type="ARBA" id="ARBA00022723"/>
    </source>
</evidence>
<keyword evidence="4 5" id="KW-0238">DNA-binding</keyword>
<evidence type="ECO:0000259" key="7">
    <source>
        <dbReference type="PROSITE" id="PS50950"/>
    </source>
</evidence>
<dbReference type="SUPFAM" id="SSF57716">
    <property type="entry name" value="Glucocorticoid receptor-like (DNA-binding domain)"/>
    <property type="match status" value="1"/>
</dbReference>
<keyword evidence="3" id="KW-0862">Zinc</keyword>
<feature type="region of interest" description="Disordered" evidence="6">
    <location>
        <begin position="85"/>
        <end position="104"/>
    </location>
</feature>
<reference evidence="8" key="2">
    <citation type="submission" date="2025-09" db="UniProtKB">
        <authorList>
            <consortium name="Ensembl"/>
        </authorList>
    </citation>
    <scope>IDENTIFICATION</scope>
</reference>
<dbReference type="GO" id="GO:0001935">
    <property type="term" value="P:endothelial cell proliferation"/>
    <property type="evidence" value="ECO:0007669"/>
    <property type="project" value="UniProtKB-UniRule"/>
</dbReference>
<evidence type="ECO:0000313" key="8">
    <source>
        <dbReference type="Ensembl" id="ENSGMOP00000048018.1"/>
    </source>
</evidence>
<dbReference type="GeneTree" id="ENSGT01140000285366"/>
<organism evidence="8 9">
    <name type="scientific">Gadus morhua</name>
    <name type="common">Atlantic cod</name>
    <dbReference type="NCBI Taxonomy" id="8049"/>
    <lineage>
        <taxon>Eukaryota</taxon>
        <taxon>Metazoa</taxon>
        <taxon>Chordata</taxon>
        <taxon>Craniata</taxon>
        <taxon>Vertebrata</taxon>
        <taxon>Euteleostomi</taxon>
        <taxon>Actinopterygii</taxon>
        <taxon>Neopterygii</taxon>
        <taxon>Teleostei</taxon>
        <taxon>Neoteleostei</taxon>
        <taxon>Acanthomorphata</taxon>
        <taxon>Zeiogadaria</taxon>
        <taxon>Gadariae</taxon>
        <taxon>Gadiformes</taxon>
        <taxon>Gadoidei</taxon>
        <taxon>Gadidae</taxon>
        <taxon>Gadus</taxon>
    </lineage>
</organism>
<dbReference type="PROSITE" id="PS50950">
    <property type="entry name" value="ZF_THAP"/>
    <property type="match status" value="1"/>
</dbReference>
<accession>A0A8C5BMA9</accession>
<keyword evidence="1" id="KW-0479">Metal-binding</keyword>
<dbReference type="Pfam" id="PF05485">
    <property type="entry name" value="THAP"/>
    <property type="match status" value="1"/>
</dbReference>
<keyword evidence="2 5" id="KW-0863">Zinc-finger</keyword>
<dbReference type="GO" id="GO:0005654">
    <property type="term" value="C:nucleoplasm"/>
    <property type="evidence" value="ECO:0007669"/>
    <property type="project" value="UniProtKB-SubCell"/>
</dbReference>
<dbReference type="InterPro" id="IPR038441">
    <property type="entry name" value="THAP_Znf_sf"/>
</dbReference>
<evidence type="ECO:0000256" key="6">
    <source>
        <dbReference type="SAM" id="MobiDB-lite"/>
    </source>
</evidence>
<dbReference type="SMART" id="SM00980">
    <property type="entry name" value="THAP"/>
    <property type="match status" value="1"/>
</dbReference>
<evidence type="ECO:0000256" key="5">
    <source>
        <dbReference type="PROSITE-ProRule" id="PRU00309"/>
    </source>
</evidence>
<dbReference type="PANTHER" id="PTHR31751:SF42">
    <property type="entry name" value="PROTEIN CBG10204"/>
    <property type="match status" value="1"/>
</dbReference>
<dbReference type="InterPro" id="IPR006612">
    <property type="entry name" value="THAP_Znf"/>
</dbReference>
<dbReference type="GO" id="GO:0006357">
    <property type="term" value="P:regulation of transcription by RNA polymerase II"/>
    <property type="evidence" value="ECO:0007669"/>
    <property type="project" value="TreeGrafter"/>
</dbReference>
<dbReference type="GO" id="GO:0003700">
    <property type="term" value="F:DNA-binding transcription factor activity"/>
    <property type="evidence" value="ECO:0007669"/>
    <property type="project" value="UniProtKB-UniRule"/>
</dbReference>
<evidence type="ECO:0000256" key="3">
    <source>
        <dbReference type="ARBA" id="ARBA00022833"/>
    </source>
</evidence>
<proteinExistence type="predicted"/>
<dbReference type="PANTHER" id="PTHR31751">
    <property type="entry name" value="SI:CH211-108C17.2-RELATED-RELATED"/>
    <property type="match status" value="1"/>
</dbReference>